<evidence type="ECO:0000256" key="3">
    <source>
        <dbReference type="ARBA" id="ARBA00022737"/>
    </source>
</evidence>
<dbReference type="EMBL" id="PYLP01000012">
    <property type="protein sequence ID" value="PST39687.1"/>
    <property type="molecule type" value="Genomic_DNA"/>
</dbReference>
<dbReference type="GO" id="GO:0008870">
    <property type="term" value="F:galactoside O-acetyltransferase activity"/>
    <property type="evidence" value="ECO:0007669"/>
    <property type="project" value="TreeGrafter"/>
</dbReference>
<dbReference type="InterPro" id="IPR039369">
    <property type="entry name" value="LacA-like"/>
</dbReference>
<evidence type="ECO:0000313" key="8">
    <source>
        <dbReference type="Proteomes" id="UP000241201"/>
    </source>
</evidence>
<evidence type="ECO:0000256" key="5">
    <source>
        <dbReference type="RuleBase" id="RU367021"/>
    </source>
</evidence>
<evidence type="ECO:0000259" key="6">
    <source>
        <dbReference type="SMART" id="SM01266"/>
    </source>
</evidence>
<dbReference type="EC" id="2.3.1.-" evidence="5"/>
<comment type="caution">
    <text evidence="7">The sequence shown here is derived from an EMBL/GenBank/DDBJ whole genome shotgun (WGS) entry which is preliminary data.</text>
</comment>
<sequence length="185" mass="20318">MTEKEKMVAGLWYDANNDQELIDQRLVCQDLCFALNQLKPSDEKRNEIIEKILGYFPENLVLLSPFTADYGKNIKLGKNVFVNINNYFMDGASIEIGDHVFIGPSCGFYTANHPLNYTRRNQGLEKALSIKVGNNCWFGADVSVMPGVTIGAGCVIAAGAVVTKDMPNNSLIAGVPAKVIKTIEQ</sequence>
<keyword evidence="4 5" id="KW-0012">Acyltransferase</keyword>
<dbReference type="InterPro" id="IPR011004">
    <property type="entry name" value="Trimer_LpxA-like_sf"/>
</dbReference>
<dbReference type="Proteomes" id="UP000241201">
    <property type="component" value="Unassembled WGS sequence"/>
</dbReference>
<comment type="similarity">
    <text evidence="1 5">Belongs to the transferase hexapeptide repeat family.</text>
</comment>
<dbReference type="GeneID" id="77471300"/>
<dbReference type="PANTHER" id="PTHR43017">
    <property type="entry name" value="GALACTOSIDE O-ACETYLTRANSFERASE"/>
    <property type="match status" value="1"/>
</dbReference>
<keyword evidence="2 5" id="KW-0808">Transferase</keyword>
<dbReference type="FunFam" id="2.160.10.10:FF:000025">
    <property type="entry name" value="Hexapeptide-repeat containing-acetyltransferase"/>
    <property type="match status" value="1"/>
</dbReference>
<dbReference type="PANTHER" id="PTHR43017:SF1">
    <property type="entry name" value="ACETYLTRANSFERASE YJL218W-RELATED"/>
    <property type="match status" value="1"/>
</dbReference>
<keyword evidence="3" id="KW-0677">Repeat</keyword>
<keyword evidence="8" id="KW-1185">Reference proteome</keyword>
<gene>
    <name evidence="7" type="ORF">C7U55_09370</name>
</gene>
<evidence type="ECO:0000256" key="4">
    <source>
        <dbReference type="ARBA" id="ARBA00023315"/>
    </source>
</evidence>
<feature type="domain" description="Maltose/galactoside acetyltransferase" evidence="6">
    <location>
        <begin position="4"/>
        <end position="58"/>
    </location>
</feature>
<dbReference type="RefSeq" id="WP_106988351.1">
    <property type="nucleotide sequence ID" value="NZ_PYLP01000012.1"/>
</dbReference>
<accession>A0A2T3FWN0</accession>
<dbReference type="SUPFAM" id="SSF51161">
    <property type="entry name" value="Trimeric LpxA-like enzymes"/>
    <property type="match status" value="1"/>
</dbReference>
<dbReference type="SMART" id="SM01266">
    <property type="entry name" value="Mac"/>
    <property type="match status" value="1"/>
</dbReference>
<reference evidence="8" key="1">
    <citation type="submission" date="2018-03" db="EMBL/GenBank/DDBJ databases">
        <title>Lachnoclostridium SNUG30370 gen.nov., sp.nov., isolated from human faeces.</title>
        <authorList>
            <person name="Seo B."/>
            <person name="Jeon K."/>
            <person name="Ko G."/>
        </authorList>
    </citation>
    <scope>NUCLEOTIDE SEQUENCE [LARGE SCALE GENOMIC DNA]</scope>
    <source>
        <strain evidence="8">SNUG30370</strain>
    </source>
</reference>
<evidence type="ECO:0000256" key="2">
    <source>
        <dbReference type="ARBA" id="ARBA00022679"/>
    </source>
</evidence>
<dbReference type="AlphaFoldDB" id="A0A2T3FWN0"/>
<dbReference type="Gene3D" id="2.160.10.10">
    <property type="entry name" value="Hexapeptide repeat proteins"/>
    <property type="match status" value="1"/>
</dbReference>
<organism evidence="7 8">
    <name type="scientific">Faecalibacillus faecis</name>
    <dbReference type="NCBI Taxonomy" id="1982628"/>
    <lineage>
        <taxon>Bacteria</taxon>
        <taxon>Bacillati</taxon>
        <taxon>Bacillota</taxon>
        <taxon>Erysipelotrichia</taxon>
        <taxon>Erysipelotrichales</taxon>
        <taxon>Coprobacillaceae</taxon>
        <taxon>Faecalibacillus</taxon>
    </lineage>
</organism>
<name>A0A2T3FWN0_9FIRM</name>
<dbReference type="Pfam" id="PF00132">
    <property type="entry name" value="Hexapep"/>
    <property type="match status" value="1"/>
</dbReference>
<proteinExistence type="inferred from homology"/>
<protein>
    <recommendedName>
        <fullName evidence="5">Acetyltransferase</fullName>
        <ecNumber evidence="5">2.3.1.-</ecNumber>
    </recommendedName>
</protein>
<dbReference type="InterPro" id="IPR001451">
    <property type="entry name" value="Hexapep"/>
</dbReference>
<dbReference type="InterPro" id="IPR024688">
    <property type="entry name" value="Mac_dom"/>
</dbReference>
<dbReference type="CDD" id="cd03357">
    <property type="entry name" value="LbH_MAT_GAT"/>
    <property type="match status" value="1"/>
</dbReference>
<dbReference type="Pfam" id="PF12464">
    <property type="entry name" value="Mac"/>
    <property type="match status" value="1"/>
</dbReference>
<evidence type="ECO:0000313" key="7">
    <source>
        <dbReference type="EMBL" id="PST39687.1"/>
    </source>
</evidence>
<evidence type="ECO:0000256" key="1">
    <source>
        <dbReference type="ARBA" id="ARBA00007274"/>
    </source>
</evidence>